<evidence type="ECO:0000313" key="2">
    <source>
        <dbReference type="Proteomes" id="UP001346869"/>
    </source>
</evidence>
<name>A0AAN7XNK2_ELEMC</name>
<proteinExistence type="predicted"/>
<protein>
    <submittedName>
        <fullName evidence="1">Uncharacterized protein</fullName>
    </submittedName>
</protein>
<reference evidence="1 2" key="2">
    <citation type="journal article" date="2023" name="Mol. Biol. Evol.">
        <title>Genomics of Secondarily Temperate Adaptation in the Only Non-Antarctic Icefish.</title>
        <authorList>
            <person name="Rivera-Colon A.G."/>
            <person name="Rayamajhi N."/>
            <person name="Minhas B.F."/>
            <person name="Madrigal G."/>
            <person name="Bilyk K.T."/>
            <person name="Yoon V."/>
            <person name="Hune M."/>
            <person name="Gregory S."/>
            <person name="Cheng C.H.C."/>
            <person name="Catchen J.M."/>
        </authorList>
    </citation>
    <scope>NUCLEOTIDE SEQUENCE [LARGE SCALE GENOMIC DNA]</scope>
    <source>
        <strain evidence="1">JMC-PN-2008</strain>
    </source>
</reference>
<accession>A0AAN7XNK2</accession>
<reference evidence="1 2" key="1">
    <citation type="journal article" date="2023" name="Genes (Basel)">
        <title>Chromosome-Level Genome Assembly and Circadian Gene Repertoire of the Patagonia Blennie Eleginops maclovinus-The Closest Ancestral Proxy of Antarctic Cryonotothenioids.</title>
        <authorList>
            <person name="Cheng C.C."/>
            <person name="Rivera-Colon A.G."/>
            <person name="Minhas B.F."/>
            <person name="Wilson L."/>
            <person name="Rayamajhi N."/>
            <person name="Vargas-Chacoff L."/>
            <person name="Catchen J.M."/>
        </authorList>
    </citation>
    <scope>NUCLEOTIDE SEQUENCE [LARGE SCALE GENOMIC DNA]</scope>
    <source>
        <strain evidence="1">JMC-PN-2008</strain>
    </source>
</reference>
<keyword evidence="2" id="KW-1185">Reference proteome</keyword>
<evidence type="ECO:0000313" key="1">
    <source>
        <dbReference type="EMBL" id="KAK5864367.1"/>
    </source>
</evidence>
<dbReference type="EMBL" id="JAUZQC010000010">
    <property type="protein sequence ID" value="KAK5864367.1"/>
    <property type="molecule type" value="Genomic_DNA"/>
</dbReference>
<sequence length="128" mass="13955">MNFIPKKNPLFSLMIHVVDTLRRGLALQSRTIPNLLPPPPFLPSSLPPSLVPLMFGLSITVGPGVRSPLRRENRGVGGWREKERWMDGGCEGVRGEEVKRGEMMLPLRASKGSTCINHPTGGEGDSDG</sequence>
<comment type="caution">
    <text evidence="1">The sequence shown here is derived from an EMBL/GenBank/DDBJ whole genome shotgun (WGS) entry which is preliminary data.</text>
</comment>
<organism evidence="1 2">
    <name type="scientific">Eleginops maclovinus</name>
    <name type="common">Patagonian blennie</name>
    <name type="synonym">Eleginus maclovinus</name>
    <dbReference type="NCBI Taxonomy" id="56733"/>
    <lineage>
        <taxon>Eukaryota</taxon>
        <taxon>Metazoa</taxon>
        <taxon>Chordata</taxon>
        <taxon>Craniata</taxon>
        <taxon>Vertebrata</taxon>
        <taxon>Euteleostomi</taxon>
        <taxon>Actinopterygii</taxon>
        <taxon>Neopterygii</taxon>
        <taxon>Teleostei</taxon>
        <taxon>Neoteleostei</taxon>
        <taxon>Acanthomorphata</taxon>
        <taxon>Eupercaria</taxon>
        <taxon>Perciformes</taxon>
        <taxon>Notothenioidei</taxon>
        <taxon>Eleginopidae</taxon>
        <taxon>Eleginops</taxon>
    </lineage>
</organism>
<gene>
    <name evidence="1" type="ORF">PBY51_015616</name>
</gene>
<dbReference type="Proteomes" id="UP001346869">
    <property type="component" value="Unassembled WGS sequence"/>
</dbReference>
<dbReference type="AlphaFoldDB" id="A0AAN7XNK2"/>